<keyword evidence="1 3" id="KW-0853">WD repeat</keyword>
<dbReference type="Pfam" id="PF00400">
    <property type="entry name" value="WD40"/>
    <property type="match status" value="2"/>
</dbReference>
<dbReference type="OrthoDB" id="494465at2"/>
<evidence type="ECO:0000256" key="3">
    <source>
        <dbReference type="PROSITE-ProRule" id="PRU00221"/>
    </source>
</evidence>
<dbReference type="AlphaFoldDB" id="A0A1U7CRY1"/>
<dbReference type="PROSITE" id="PS50294">
    <property type="entry name" value="WD_REPEATS_REGION"/>
    <property type="match status" value="1"/>
</dbReference>
<evidence type="ECO:0000256" key="2">
    <source>
        <dbReference type="ARBA" id="ARBA00022737"/>
    </source>
</evidence>
<keyword evidence="4" id="KW-0472">Membrane</keyword>
<dbReference type="RefSeq" id="WP_076347248.1">
    <property type="nucleotide sequence ID" value="NZ_CP019082.1"/>
</dbReference>
<keyword evidence="6" id="KW-1185">Reference proteome</keyword>
<name>A0A1U7CRY1_9BACT</name>
<organism evidence="5 6">
    <name type="scientific">Paludisphaera borealis</name>
    <dbReference type="NCBI Taxonomy" id="1387353"/>
    <lineage>
        <taxon>Bacteria</taxon>
        <taxon>Pseudomonadati</taxon>
        <taxon>Planctomycetota</taxon>
        <taxon>Planctomycetia</taxon>
        <taxon>Isosphaerales</taxon>
        <taxon>Isosphaeraceae</taxon>
        <taxon>Paludisphaera</taxon>
    </lineage>
</organism>
<evidence type="ECO:0000256" key="1">
    <source>
        <dbReference type="ARBA" id="ARBA00022574"/>
    </source>
</evidence>
<feature type="repeat" description="WD" evidence="3">
    <location>
        <begin position="169"/>
        <end position="195"/>
    </location>
</feature>
<dbReference type="PROSITE" id="PS50082">
    <property type="entry name" value="WD_REPEATS_2"/>
    <property type="match status" value="2"/>
</dbReference>
<dbReference type="Gene3D" id="2.130.10.10">
    <property type="entry name" value="YVTN repeat-like/Quinoprotein amine dehydrogenase"/>
    <property type="match status" value="3"/>
</dbReference>
<proteinExistence type="predicted"/>
<dbReference type="KEGG" id="pbor:BSF38_03222"/>
<sequence>MSRSRRLLILVVALAPPVWVAIGDAPDVAMVGAAAFSPDGRALATVCYLRSPRPHAELRIWDLATRRERRSDRRVSPDPLLTVADGGERLVARAADGGARPLSDLARWPERLLLDSPVNGIGCLAALSLDGCVLATARHRVDLDDDFRVRLWNVADGRFIKALDDCEFVYTLAFSPDGRILLAGALGRRLAAWDVGSGGVLGWSKSAAQCVAPLAFAPDGSALAVQAIGGKLNLLDPADGRLRAAFNYVQADAVAFSPDARRLAVADKQQVIVWDLGSLRPISRFEGHVRPRAIQYIRGGRKEIDNLTRKLAGQTKRNYLATDFANRVWSVAFSPDGRLAASCDGDGAARVWDAATGREQIRFDHRMDRPFWVLAAAWIWAAAWGVLAFARRVRTRPGSPLAAVV</sequence>
<feature type="repeat" description="WD" evidence="3">
    <location>
        <begin position="321"/>
        <end position="362"/>
    </location>
</feature>
<dbReference type="InterPro" id="IPR015943">
    <property type="entry name" value="WD40/YVTN_repeat-like_dom_sf"/>
</dbReference>
<feature type="transmembrane region" description="Helical" evidence="4">
    <location>
        <begin position="371"/>
        <end position="390"/>
    </location>
</feature>
<dbReference type="EMBL" id="CP019082">
    <property type="protein sequence ID" value="APW61695.1"/>
    <property type="molecule type" value="Genomic_DNA"/>
</dbReference>
<keyword evidence="4" id="KW-0812">Transmembrane</keyword>
<dbReference type="STRING" id="1387353.BSF38_03222"/>
<gene>
    <name evidence="5" type="ORF">BSF38_03222</name>
</gene>
<protein>
    <recommendedName>
        <fullName evidence="7">Anaphase-promoting complex subunit 4 WD40 domain-containing protein</fullName>
    </recommendedName>
</protein>
<dbReference type="SMART" id="SM00320">
    <property type="entry name" value="WD40"/>
    <property type="match status" value="4"/>
</dbReference>
<evidence type="ECO:0008006" key="7">
    <source>
        <dbReference type="Google" id="ProtNLM"/>
    </source>
</evidence>
<keyword evidence="4" id="KW-1133">Transmembrane helix</keyword>
<evidence type="ECO:0000313" key="5">
    <source>
        <dbReference type="EMBL" id="APW61695.1"/>
    </source>
</evidence>
<evidence type="ECO:0000256" key="4">
    <source>
        <dbReference type="SAM" id="Phobius"/>
    </source>
</evidence>
<accession>A0A1U7CRY1</accession>
<dbReference type="SUPFAM" id="SSF50998">
    <property type="entry name" value="Quinoprotein alcohol dehydrogenase-like"/>
    <property type="match status" value="1"/>
</dbReference>
<dbReference type="InterPro" id="IPR019775">
    <property type="entry name" value="WD40_repeat_CS"/>
</dbReference>
<dbReference type="InterPro" id="IPR011047">
    <property type="entry name" value="Quinoprotein_ADH-like_sf"/>
</dbReference>
<dbReference type="Proteomes" id="UP000186309">
    <property type="component" value="Chromosome"/>
</dbReference>
<dbReference type="PANTHER" id="PTHR19879">
    <property type="entry name" value="TRANSCRIPTION INITIATION FACTOR TFIID"/>
    <property type="match status" value="1"/>
</dbReference>
<evidence type="ECO:0000313" key="6">
    <source>
        <dbReference type="Proteomes" id="UP000186309"/>
    </source>
</evidence>
<reference evidence="6" key="1">
    <citation type="submission" date="2016-12" db="EMBL/GenBank/DDBJ databases">
        <title>Comparative genomics of four Isosphaeraceae planctomycetes: a common pool of plasmids and glycoside hydrolase genes.</title>
        <authorList>
            <person name="Ivanova A."/>
        </authorList>
    </citation>
    <scope>NUCLEOTIDE SEQUENCE [LARGE SCALE GENOMIC DNA]</scope>
    <source>
        <strain evidence="6">PX4</strain>
    </source>
</reference>
<dbReference type="PANTHER" id="PTHR19879:SF9">
    <property type="entry name" value="TRANSCRIPTION INITIATION FACTOR TFIID SUBUNIT 5"/>
    <property type="match status" value="1"/>
</dbReference>
<keyword evidence="2" id="KW-0677">Repeat</keyword>
<dbReference type="PROSITE" id="PS00678">
    <property type="entry name" value="WD_REPEATS_1"/>
    <property type="match status" value="1"/>
</dbReference>
<dbReference type="InterPro" id="IPR001680">
    <property type="entry name" value="WD40_rpt"/>
</dbReference>